<organism evidence="1 2">
    <name type="scientific">Candidatus Marithioploca araucensis</name>
    <dbReference type="NCBI Taxonomy" id="70273"/>
    <lineage>
        <taxon>Bacteria</taxon>
        <taxon>Pseudomonadati</taxon>
        <taxon>Pseudomonadota</taxon>
        <taxon>Gammaproteobacteria</taxon>
        <taxon>Thiotrichales</taxon>
        <taxon>Thiotrichaceae</taxon>
        <taxon>Candidatus Marithioploca</taxon>
    </lineage>
</organism>
<keyword evidence="2" id="KW-1185">Reference proteome</keyword>
<sequence>MIVIEVFSLLEQIIHHPHQLHIDNLVIDEQDKLAIVWLGDWLENCTSQTPKSQVYCHPLHLRLHSVHDLDE</sequence>
<reference evidence="1" key="1">
    <citation type="submission" date="2023-06" db="EMBL/GenBank/DDBJ databases">
        <title>Uncultivated large filamentous bacteria from sulfidic sediments reveal new species and different genomic features in energy metabolism and defense.</title>
        <authorList>
            <person name="Fonseca A."/>
        </authorList>
    </citation>
    <scope>NUCLEOTIDE SEQUENCE</scope>
    <source>
        <strain evidence="1">HSG4</strain>
    </source>
</reference>
<proteinExistence type="predicted"/>
<dbReference type="Proteomes" id="UP001171945">
    <property type="component" value="Unassembled WGS sequence"/>
</dbReference>
<evidence type="ECO:0000313" key="2">
    <source>
        <dbReference type="Proteomes" id="UP001171945"/>
    </source>
</evidence>
<protein>
    <submittedName>
        <fullName evidence="1">Uncharacterized protein</fullName>
    </submittedName>
</protein>
<accession>A0ABT7VSH3</accession>
<evidence type="ECO:0000313" key="1">
    <source>
        <dbReference type="EMBL" id="MDM8562003.1"/>
    </source>
</evidence>
<comment type="caution">
    <text evidence="1">The sequence shown here is derived from an EMBL/GenBank/DDBJ whole genome shotgun (WGS) entry which is preliminary data.</text>
</comment>
<name>A0ABT7VSH3_9GAMM</name>
<dbReference type="EMBL" id="JAUCGM010000036">
    <property type="protein sequence ID" value="MDM8562003.1"/>
    <property type="molecule type" value="Genomic_DNA"/>
</dbReference>
<gene>
    <name evidence="1" type="ORF">QUF54_01460</name>
</gene>